<evidence type="ECO:0000313" key="4">
    <source>
        <dbReference type="Proteomes" id="UP000179275"/>
    </source>
</evidence>
<dbReference type="Proteomes" id="UP000179275">
    <property type="component" value="Unassembled WGS sequence"/>
</dbReference>
<reference evidence="3 4" key="1">
    <citation type="journal article" date="2016" name="Nat. Commun.">
        <title>Thousands of microbial genomes shed light on interconnected biogeochemical processes in an aquifer system.</title>
        <authorList>
            <person name="Anantharaman K."/>
            <person name="Brown C.T."/>
            <person name="Hug L.A."/>
            <person name="Sharon I."/>
            <person name="Castelle C.J."/>
            <person name="Probst A.J."/>
            <person name="Thomas B.C."/>
            <person name="Singh A."/>
            <person name="Wilkins M.J."/>
            <person name="Karaoz U."/>
            <person name="Brodie E.L."/>
            <person name="Williams K.H."/>
            <person name="Hubbard S.S."/>
            <person name="Banfield J.F."/>
        </authorList>
    </citation>
    <scope>NUCLEOTIDE SEQUENCE [LARGE SCALE GENOMIC DNA]</scope>
</reference>
<feature type="chain" id="PRO_5009527310" description="DUF4190 domain-containing protein" evidence="2">
    <location>
        <begin position="23"/>
        <end position="130"/>
    </location>
</feature>
<dbReference type="EMBL" id="MFUG01000007">
    <property type="protein sequence ID" value="OGI76208.1"/>
    <property type="molecule type" value="Genomic_DNA"/>
</dbReference>
<name>A0A1F6W2P1_9BACT</name>
<dbReference type="InterPro" id="IPR043993">
    <property type="entry name" value="T4SS_pilin"/>
</dbReference>
<dbReference type="STRING" id="1801756.A3C67_03260"/>
<dbReference type="Pfam" id="PF18895">
    <property type="entry name" value="T4SS_pilin"/>
    <property type="match status" value="1"/>
</dbReference>
<accession>A0A1F6W2P1</accession>
<sequence length="130" mass="13773">MKKKLMILSGFILGAAPLVVLAQSQTTGTFVGCSGVALGTIEGMLCKIGDILNLVTPILIVLGVIYFVWGVITYVIGSDEEAKKAGRDRMIFGIIGLAVIIGLWGLVKMVTNTLGINTGVQNITYPTIPY</sequence>
<feature type="transmembrane region" description="Helical" evidence="1">
    <location>
        <begin position="54"/>
        <end position="77"/>
    </location>
</feature>
<dbReference type="PROSITE" id="PS51257">
    <property type="entry name" value="PROKAR_LIPOPROTEIN"/>
    <property type="match status" value="1"/>
</dbReference>
<organism evidence="3 4">
    <name type="scientific">Candidatus Nomurabacteria bacterium RIFCSPHIGHO2_02_FULL_42_19</name>
    <dbReference type="NCBI Taxonomy" id="1801756"/>
    <lineage>
        <taxon>Bacteria</taxon>
        <taxon>Candidatus Nomuraibacteriota</taxon>
    </lineage>
</organism>
<keyword evidence="1" id="KW-0472">Membrane</keyword>
<evidence type="ECO:0000256" key="1">
    <source>
        <dbReference type="SAM" id="Phobius"/>
    </source>
</evidence>
<protein>
    <recommendedName>
        <fullName evidence="5">DUF4190 domain-containing protein</fullName>
    </recommendedName>
</protein>
<dbReference type="AlphaFoldDB" id="A0A1F6W2P1"/>
<feature type="transmembrane region" description="Helical" evidence="1">
    <location>
        <begin position="89"/>
        <end position="107"/>
    </location>
</feature>
<keyword evidence="1" id="KW-1133">Transmembrane helix</keyword>
<evidence type="ECO:0000313" key="3">
    <source>
        <dbReference type="EMBL" id="OGI76208.1"/>
    </source>
</evidence>
<proteinExistence type="predicted"/>
<gene>
    <name evidence="3" type="ORF">A3C67_03260</name>
</gene>
<evidence type="ECO:0008006" key="5">
    <source>
        <dbReference type="Google" id="ProtNLM"/>
    </source>
</evidence>
<feature type="signal peptide" evidence="2">
    <location>
        <begin position="1"/>
        <end position="22"/>
    </location>
</feature>
<evidence type="ECO:0000256" key="2">
    <source>
        <dbReference type="SAM" id="SignalP"/>
    </source>
</evidence>
<keyword evidence="1" id="KW-0812">Transmembrane</keyword>
<keyword evidence="2" id="KW-0732">Signal</keyword>
<comment type="caution">
    <text evidence="3">The sequence shown here is derived from an EMBL/GenBank/DDBJ whole genome shotgun (WGS) entry which is preliminary data.</text>
</comment>